<dbReference type="Proteomes" id="UP000290588">
    <property type="component" value="Unassembled WGS sequence"/>
</dbReference>
<dbReference type="InterPro" id="IPR004843">
    <property type="entry name" value="Calcineurin-like_PHP"/>
</dbReference>
<reference evidence="3 5" key="1">
    <citation type="submission" date="2017-09" db="EMBL/GenBank/DDBJ databases">
        <title>Genomics of the genus Arcobacter.</title>
        <authorList>
            <person name="Perez-Cataluna A."/>
            <person name="Figueras M.J."/>
            <person name="Salas-Masso N."/>
        </authorList>
    </citation>
    <scope>NUCLEOTIDE SEQUENCE [LARGE SCALE GENOMIC DNA]</scope>
    <source>
        <strain evidence="3 5">CECT 7837</strain>
    </source>
</reference>
<dbReference type="Proteomes" id="UP000262582">
    <property type="component" value="Chromosome"/>
</dbReference>
<evidence type="ECO:0000313" key="5">
    <source>
        <dbReference type="Proteomes" id="UP000290588"/>
    </source>
</evidence>
<dbReference type="EMBL" id="NXIG01000004">
    <property type="protein sequence ID" value="RXI31540.1"/>
    <property type="molecule type" value="Genomic_DNA"/>
</dbReference>
<dbReference type="EMBL" id="CP032097">
    <property type="protein sequence ID" value="AXX95583.1"/>
    <property type="molecule type" value="Genomic_DNA"/>
</dbReference>
<dbReference type="Gene3D" id="3.60.21.10">
    <property type="match status" value="1"/>
</dbReference>
<dbReference type="KEGG" id="aell:AELL_1938"/>
<evidence type="ECO:0000313" key="2">
    <source>
        <dbReference type="EMBL" id="AXX95583.1"/>
    </source>
</evidence>
<dbReference type="PANTHER" id="PTHR42850">
    <property type="entry name" value="METALLOPHOSPHOESTERASE"/>
    <property type="match status" value="1"/>
</dbReference>
<dbReference type="PANTHER" id="PTHR42850:SF4">
    <property type="entry name" value="ZINC-DEPENDENT ENDOPOLYPHOSPHATASE"/>
    <property type="match status" value="1"/>
</dbReference>
<dbReference type="PRINTS" id="PR00114">
    <property type="entry name" value="STPHPHTASE"/>
</dbReference>
<dbReference type="SUPFAM" id="SSF56300">
    <property type="entry name" value="Metallo-dependent phosphatases"/>
    <property type="match status" value="1"/>
</dbReference>
<dbReference type="GO" id="GO:0016791">
    <property type="term" value="F:phosphatase activity"/>
    <property type="evidence" value="ECO:0007669"/>
    <property type="project" value="TreeGrafter"/>
</dbReference>
<organism evidence="3 5">
    <name type="scientific">Arcobacter ellisii</name>
    <dbReference type="NCBI Taxonomy" id="913109"/>
    <lineage>
        <taxon>Bacteria</taxon>
        <taxon>Pseudomonadati</taxon>
        <taxon>Campylobacterota</taxon>
        <taxon>Epsilonproteobacteria</taxon>
        <taxon>Campylobacterales</taxon>
        <taxon>Arcobacteraceae</taxon>
        <taxon>Arcobacter</taxon>
    </lineage>
</organism>
<dbReference type="OrthoDB" id="9807890at2"/>
<evidence type="ECO:0000313" key="3">
    <source>
        <dbReference type="EMBL" id="RXI31540.1"/>
    </source>
</evidence>
<dbReference type="RefSeq" id="WP_118917760.1">
    <property type="nucleotide sequence ID" value="NZ_CP032097.1"/>
</dbReference>
<name>A0A347U9Q5_9BACT</name>
<evidence type="ECO:0000259" key="1">
    <source>
        <dbReference type="Pfam" id="PF00149"/>
    </source>
</evidence>
<dbReference type="AlphaFoldDB" id="A0A347U9Q5"/>
<keyword evidence="4" id="KW-1185">Reference proteome</keyword>
<dbReference type="InterPro" id="IPR006186">
    <property type="entry name" value="Ser/Thr-sp_prot-phosphatase"/>
</dbReference>
<gene>
    <name evidence="2" type="ORF">AELL_1938</name>
    <name evidence="3" type="ORF">CP962_05360</name>
</gene>
<dbReference type="InterPro" id="IPR050126">
    <property type="entry name" value="Ap4A_hydrolase"/>
</dbReference>
<protein>
    <submittedName>
        <fullName evidence="2">Metallophosphoesterase</fullName>
    </submittedName>
</protein>
<proteinExistence type="predicted"/>
<feature type="domain" description="Calcineurin-like phosphoesterase" evidence="1">
    <location>
        <begin position="3"/>
        <end position="195"/>
    </location>
</feature>
<accession>A0A347U9Q5</accession>
<dbReference type="GO" id="GO:0005737">
    <property type="term" value="C:cytoplasm"/>
    <property type="evidence" value="ECO:0007669"/>
    <property type="project" value="TreeGrafter"/>
</dbReference>
<dbReference type="InterPro" id="IPR029052">
    <property type="entry name" value="Metallo-depent_PP-like"/>
</dbReference>
<sequence length="237" mass="27872">MTYVIGDVHGEFDCLRRLVEKLPKESKLIFVGDLVDRGRKSKEVVEFVKNNNFLCVLGNHEKMMIEYVDEFEKTYPNLPCMIYYHRWIHNGGKQTLLSYKVIEVDKSDGKLVCLEDKEKFQRLLDDVKWLKTLPLFIELEFKKNDKPIVISHASMADVWYLKDDVKKQETIEEYALWNRKEPKIDVPIFNIFGHTIQKEVDLTKHFIDVDTGCCYADKGYGKLSAYCIETNQIIFTK</sequence>
<dbReference type="Pfam" id="PF00149">
    <property type="entry name" value="Metallophos"/>
    <property type="match status" value="1"/>
</dbReference>
<evidence type="ECO:0000313" key="4">
    <source>
        <dbReference type="Proteomes" id="UP000262582"/>
    </source>
</evidence>
<dbReference type="CDD" id="cd00144">
    <property type="entry name" value="MPP_PPP_family"/>
    <property type="match status" value="1"/>
</dbReference>
<reference evidence="2 4" key="2">
    <citation type="submission" date="2018-08" db="EMBL/GenBank/DDBJ databases">
        <title>Complete genome of the Arcobacter ellisii type strain LMG 26155.</title>
        <authorList>
            <person name="Miller W.G."/>
            <person name="Yee E."/>
            <person name="Bono J.L."/>
        </authorList>
    </citation>
    <scope>NUCLEOTIDE SEQUENCE [LARGE SCALE GENOMIC DNA]</scope>
    <source>
        <strain evidence="2 4">LMG 26155</strain>
    </source>
</reference>